<dbReference type="SUPFAM" id="SSF55347">
    <property type="entry name" value="Glyceraldehyde-3-phosphate dehydrogenase-like, C-terminal domain"/>
    <property type="match status" value="1"/>
</dbReference>
<evidence type="ECO:0000256" key="6">
    <source>
        <dbReference type="ARBA" id="ARBA00022605"/>
    </source>
</evidence>
<proteinExistence type="inferred from homology"/>
<evidence type="ECO:0000256" key="5">
    <source>
        <dbReference type="ARBA" id="ARBA00013376"/>
    </source>
</evidence>
<keyword evidence="9 10" id="KW-0486">Methionine biosynthesis</keyword>
<keyword evidence="6 10" id="KW-0028">Amino-acid biosynthesis</keyword>
<keyword evidence="8 10" id="KW-0560">Oxidoreductase</keyword>
<accession>A0A1G9DQM8</accession>
<evidence type="ECO:0000256" key="3">
    <source>
        <dbReference type="ARBA" id="ARBA00006753"/>
    </source>
</evidence>
<dbReference type="Gene3D" id="3.30.360.10">
    <property type="entry name" value="Dihydrodipicolinate Reductase, domain 2"/>
    <property type="match status" value="1"/>
</dbReference>
<evidence type="ECO:0000259" key="12">
    <source>
        <dbReference type="Pfam" id="PF00742"/>
    </source>
</evidence>
<dbReference type="EMBL" id="FNFO01000003">
    <property type="protein sequence ID" value="SDK66176.1"/>
    <property type="molecule type" value="Genomic_DNA"/>
</dbReference>
<dbReference type="GO" id="GO:0050661">
    <property type="term" value="F:NADP binding"/>
    <property type="evidence" value="ECO:0007669"/>
    <property type="project" value="InterPro"/>
</dbReference>
<dbReference type="RefSeq" id="WP_089681225.1">
    <property type="nucleotide sequence ID" value="NZ_FNFO01000003.1"/>
</dbReference>
<gene>
    <name evidence="14" type="ORF">SAMN05421823_103216</name>
</gene>
<comment type="catalytic activity">
    <reaction evidence="10">
        <text>L-homoserine + NADP(+) = L-aspartate 4-semialdehyde + NADPH + H(+)</text>
        <dbReference type="Rhea" id="RHEA:15761"/>
        <dbReference type="ChEBI" id="CHEBI:15378"/>
        <dbReference type="ChEBI" id="CHEBI:57476"/>
        <dbReference type="ChEBI" id="CHEBI:57783"/>
        <dbReference type="ChEBI" id="CHEBI:58349"/>
        <dbReference type="ChEBI" id="CHEBI:537519"/>
        <dbReference type="EC" id="1.1.1.3"/>
    </reaction>
</comment>
<dbReference type="PROSITE" id="PS01042">
    <property type="entry name" value="HOMOSER_DHGENASE"/>
    <property type="match status" value="1"/>
</dbReference>
<evidence type="ECO:0000256" key="10">
    <source>
        <dbReference type="RuleBase" id="RU000579"/>
    </source>
</evidence>
<dbReference type="InterPro" id="IPR001342">
    <property type="entry name" value="HDH_cat"/>
</dbReference>
<evidence type="ECO:0000256" key="9">
    <source>
        <dbReference type="ARBA" id="ARBA00023167"/>
    </source>
</evidence>
<organism evidence="14 15">
    <name type="scientific">Catalinimonas alkaloidigena</name>
    <dbReference type="NCBI Taxonomy" id="1075417"/>
    <lineage>
        <taxon>Bacteria</taxon>
        <taxon>Pseudomonadati</taxon>
        <taxon>Bacteroidota</taxon>
        <taxon>Cytophagia</taxon>
        <taxon>Cytophagales</taxon>
        <taxon>Catalimonadaceae</taxon>
        <taxon>Catalinimonas</taxon>
    </lineage>
</organism>
<dbReference type="InterPro" id="IPR019811">
    <property type="entry name" value="HDH_CS"/>
</dbReference>
<name>A0A1G9DQM8_9BACT</name>
<keyword evidence="7 10" id="KW-0791">Threonine biosynthesis</keyword>
<protein>
    <recommendedName>
        <fullName evidence="5 10">Homoserine dehydrogenase</fullName>
        <ecNumber evidence="4 10">1.1.1.3</ecNumber>
    </recommendedName>
</protein>
<evidence type="ECO:0000256" key="4">
    <source>
        <dbReference type="ARBA" id="ARBA00013213"/>
    </source>
</evidence>
<comment type="pathway">
    <text evidence="1 10">Amino-acid biosynthesis; L-threonine biosynthesis; L-threonine from L-aspartate: step 3/5.</text>
</comment>
<dbReference type="NCBIfam" id="NF004976">
    <property type="entry name" value="PRK06349.1"/>
    <property type="match status" value="1"/>
</dbReference>
<evidence type="ECO:0000256" key="2">
    <source>
        <dbReference type="ARBA" id="ARBA00005062"/>
    </source>
</evidence>
<dbReference type="UniPathway" id="UPA00051">
    <property type="reaction ID" value="UER00465"/>
</dbReference>
<evidence type="ECO:0000313" key="15">
    <source>
        <dbReference type="Proteomes" id="UP000198510"/>
    </source>
</evidence>
<comment type="pathway">
    <text evidence="2 10">Amino-acid biosynthesis; L-methionine biosynthesis via de novo pathway; L-homoserine from L-aspartate: step 3/3.</text>
</comment>
<comment type="similarity">
    <text evidence="3 11">Belongs to the homoserine dehydrogenase family.</text>
</comment>
<dbReference type="EC" id="1.1.1.3" evidence="4 10"/>
<evidence type="ECO:0000256" key="11">
    <source>
        <dbReference type="RuleBase" id="RU004171"/>
    </source>
</evidence>
<evidence type="ECO:0000256" key="7">
    <source>
        <dbReference type="ARBA" id="ARBA00022697"/>
    </source>
</evidence>
<dbReference type="GO" id="GO:0009088">
    <property type="term" value="P:threonine biosynthetic process"/>
    <property type="evidence" value="ECO:0007669"/>
    <property type="project" value="UniProtKB-UniPathway"/>
</dbReference>
<dbReference type="AlphaFoldDB" id="A0A1G9DQM8"/>
<dbReference type="FunFam" id="3.30.360.10:FF:000005">
    <property type="entry name" value="Homoserine dehydrogenase"/>
    <property type="match status" value="1"/>
</dbReference>
<keyword evidence="15" id="KW-1185">Reference proteome</keyword>
<dbReference type="InterPro" id="IPR036291">
    <property type="entry name" value="NAD(P)-bd_dom_sf"/>
</dbReference>
<evidence type="ECO:0000259" key="13">
    <source>
        <dbReference type="Pfam" id="PF03447"/>
    </source>
</evidence>
<evidence type="ECO:0000256" key="1">
    <source>
        <dbReference type="ARBA" id="ARBA00005056"/>
    </source>
</evidence>
<dbReference type="Pfam" id="PF00742">
    <property type="entry name" value="Homoserine_dh"/>
    <property type="match status" value="1"/>
</dbReference>
<dbReference type="UniPathway" id="UPA00050">
    <property type="reaction ID" value="UER00063"/>
</dbReference>
<dbReference type="Proteomes" id="UP000198510">
    <property type="component" value="Unassembled WGS sequence"/>
</dbReference>
<keyword evidence="10" id="KW-0521">NADP</keyword>
<dbReference type="Gene3D" id="3.40.50.720">
    <property type="entry name" value="NAD(P)-binding Rossmann-like Domain"/>
    <property type="match status" value="1"/>
</dbReference>
<dbReference type="InterPro" id="IPR005106">
    <property type="entry name" value="Asp/hSer_DH_NAD-bd"/>
</dbReference>
<dbReference type="STRING" id="1075417.SAMN05421823_103216"/>
<dbReference type="Pfam" id="PF03447">
    <property type="entry name" value="NAD_binding_3"/>
    <property type="match status" value="1"/>
</dbReference>
<dbReference type="OrthoDB" id="9808167at2"/>
<dbReference type="PANTHER" id="PTHR43331:SF1">
    <property type="entry name" value="HOMOSERINE DEHYDROGENASE"/>
    <property type="match status" value="1"/>
</dbReference>
<dbReference type="PANTHER" id="PTHR43331">
    <property type="entry name" value="HOMOSERINE DEHYDROGENASE"/>
    <property type="match status" value="1"/>
</dbReference>
<feature type="domain" description="Homoserine dehydrogenase catalytic" evidence="12">
    <location>
        <begin position="129"/>
        <end position="307"/>
    </location>
</feature>
<dbReference type="GO" id="GO:0009086">
    <property type="term" value="P:methionine biosynthetic process"/>
    <property type="evidence" value="ECO:0007669"/>
    <property type="project" value="UniProtKB-KW"/>
</dbReference>
<evidence type="ECO:0000313" key="14">
    <source>
        <dbReference type="EMBL" id="SDK66176.1"/>
    </source>
</evidence>
<feature type="domain" description="Aspartate/homoserine dehydrogenase NAD-binding" evidence="13">
    <location>
        <begin position="11"/>
        <end position="121"/>
    </location>
</feature>
<dbReference type="GO" id="GO:0004412">
    <property type="term" value="F:homoserine dehydrogenase activity"/>
    <property type="evidence" value="ECO:0007669"/>
    <property type="project" value="UniProtKB-EC"/>
</dbReference>
<reference evidence="14 15" key="1">
    <citation type="submission" date="2016-10" db="EMBL/GenBank/DDBJ databases">
        <authorList>
            <person name="de Groot N.N."/>
        </authorList>
    </citation>
    <scope>NUCLEOTIDE SEQUENCE [LARGE SCALE GENOMIC DNA]</scope>
    <source>
        <strain evidence="14 15">DSM 25186</strain>
    </source>
</reference>
<evidence type="ECO:0000256" key="8">
    <source>
        <dbReference type="ARBA" id="ARBA00023002"/>
    </source>
</evidence>
<dbReference type="SUPFAM" id="SSF51735">
    <property type="entry name" value="NAD(P)-binding Rossmann-fold domains"/>
    <property type="match status" value="1"/>
</dbReference>
<sequence>MKKEIRIGLFGFGCVGQGLYDVLNESRGIRAEIRKIAVKHADKPRKLPAHFFTTDADEILDDPEINLIVELINDPDAAFDIVSRALRSGKDVVSANKKMIAEHLPELYELQKQYGTSLLYEASSCGSIPIIRTLEEYYDNELLFGVSGIFNGSSNYILTKVYQEGSTYEAALRQAQELGFAETDPTLDVGGFDPLYKLCIITAHSYGTFIKPEEVFNFGIQSLAAQDIRYAKEKGCKIKLVCTVRKLNGSCFTLFVMPQLVRSDDPLFLVDRENNGVVVEAAFSDKQFFQGKGAGGHPTGSAVLSDISASTYEYRYEYKKIAQNEGLEYTRDVNLEVYVSYEREEDLEGLEFVEVLERYQGRQSHYVIGTVTLASLYRHKEDLRTRNIFIALNQPKVTLAETQPAEANAVAVS</sequence>